<gene>
    <name evidence="2" type="ORF">CBOVIS_LOCUS9435</name>
</gene>
<keyword evidence="3" id="KW-1185">Reference proteome</keyword>
<organism evidence="2 3">
    <name type="scientific">Caenorhabditis bovis</name>
    <dbReference type="NCBI Taxonomy" id="2654633"/>
    <lineage>
        <taxon>Eukaryota</taxon>
        <taxon>Metazoa</taxon>
        <taxon>Ecdysozoa</taxon>
        <taxon>Nematoda</taxon>
        <taxon>Chromadorea</taxon>
        <taxon>Rhabditida</taxon>
        <taxon>Rhabditina</taxon>
        <taxon>Rhabditomorpha</taxon>
        <taxon>Rhabditoidea</taxon>
        <taxon>Rhabditidae</taxon>
        <taxon>Peloderinae</taxon>
        <taxon>Caenorhabditis</taxon>
    </lineage>
</organism>
<feature type="compositionally biased region" description="Basic and acidic residues" evidence="1">
    <location>
        <begin position="11"/>
        <end position="22"/>
    </location>
</feature>
<dbReference type="AlphaFoldDB" id="A0A8S1F3W7"/>
<evidence type="ECO:0000313" key="3">
    <source>
        <dbReference type="Proteomes" id="UP000494206"/>
    </source>
</evidence>
<sequence length="187" mass="20399">MMPSLIVNNDFRVESEDTDDVKRRDPVTQTLIDNNHPIQTVQLSLTELLDDARIDAADDGDALVIADESLPIDNNSTLDGEESDDVIAAESDDDVDVIPCEPTMELAIQRKRKSASSDSMKLKRCCPLIYSTSCPSTSSDDVDSSPPSASPPADDSTDLDEEYSPPNDDVDKEHPLIETLKPPAKEP</sequence>
<proteinExistence type="predicted"/>
<protein>
    <submittedName>
        <fullName evidence="2">Uncharacterized protein</fullName>
    </submittedName>
</protein>
<comment type="caution">
    <text evidence="2">The sequence shown here is derived from an EMBL/GenBank/DDBJ whole genome shotgun (WGS) entry which is preliminary data.</text>
</comment>
<feature type="region of interest" description="Disordered" evidence="1">
    <location>
        <begin position="1"/>
        <end position="22"/>
    </location>
</feature>
<dbReference type="Proteomes" id="UP000494206">
    <property type="component" value="Unassembled WGS sequence"/>
</dbReference>
<evidence type="ECO:0000256" key="1">
    <source>
        <dbReference type="SAM" id="MobiDB-lite"/>
    </source>
</evidence>
<accession>A0A8S1F3W7</accession>
<dbReference type="EMBL" id="CADEPM010000006">
    <property type="protein sequence ID" value="CAB3407515.1"/>
    <property type="molecule type" value="Genomic_DNA"/>
</dbReference>
<name>A0A8S1F3W7_9PELO</name>
<evidence type="ECO:0000313" key="2">
    <source>
        <dbReference type="EMBL" id="CAB3407515.1"/>
    </source>
</evidence>
<reference evidence="2 3" key="1">
    <citation type="submission" date="2020-04" db="EMBL/GenBank/DDBJ databases">
        <authorList>
            <person name="Laetsch R D."/>
            <person name="Stevens L."/>
            <person name="Kumar S."/>
            <person name="Blaxter L. M."/>
        </authorList>
    </citation>
    <scope>NUCLEOTIDE SEQUENCE [LARGE SCALE GENOMIC DNA]</scope>
</reference>
<feature type="region of interest" description="Disordered" evidence="1">
    <location>
        <begin position="132"/>
        <end position="187"/>
    </location>
</feature>
<feature type="compositionally biased region" description="Low complexity" evidence="1">
    <location>
        <begin position="132"/>
        <end position="154"/>
    </location>
</feature>